<comment type="caution">
    <text evidence="2">The sequence shown here is derived from an EMBL/GenBank/DDBJ whole genome shotgun (WGS) entry which is preliminary data.</text>
</comment>
<feature type="transmembrane region" description="Helical" evidence="1">
    <location>
        <begin position="1192"/>
        <end position="1208"/>
    </location>
</feature>
<evidence type="ECO:0000256" key="1">
    <source>
        <dbReference type="SAM" id="Phobius"/>
    </source>
</evidence>
<proteinExistence type="predicted"/>
<feature type="transmembrane region" description="Helical" evidence="1">
    <location>
        <begin position="1220"/>
        <end position="1240"/>
    </location>
</feature>
<feature type="transmembrane region" description="Helical" evidence="1">
    <location>
        <begin position="1163"/>
        <end position="1180"/>
    </location>
</feature>
<dbReference type="EMBL" id="JAHBMH010000073">
    <property type="protein sequence ID" value="KAK1933168.1"/>
    <property type="molecule type" value="Genomic_DNA"/>
</dbReference>
<feature type="transmembrane region" description="Helical" evidence="1">
    <location>
        <begin position="205"/>
        <end position="226"/>
    </location>
</feature>
<feature type="transmembrane region" description="Helical" evidence="1">
    <location>
        <begin position="12"/>
        <end position="30"/>
    </location>
</feature>
<gene>
    <name evidence="2" type="ORF">X943_002501</name>
</gene>
<protein>
    <submittedName>
        <fullName evidence="2">Uncharacterized protein</fullName>
    </submittedName>
</protein>
<name>A0AAD9G7E7_BABDI</name>
<organism evidence="2 3">
    <name type="scientific">Babesia divergens</name>
    <dbReference type="NCBI Taxonomy" id="32595"/>
    <lineage>
        <taxon>Eukaryota</taxon>
        <taxon>Sar</taxon>
        <taxon>Alveolata</taxon>
        <taxon>Apicomplexa</taxon>
        <taxon>Aconoidasida</taxon>
        <taxon>Piroplasmida</taxon>
        <taxon>Babesiidae</taxon>
        <taxon>Babesia</taxon>
    </lineage>
</organism>
<reference evidence="2" key="2">
    <citation type="submission" date="2021-05" db="EMBL/GenBank/DDBJ databases">
        <authorList>
            <person name="Pain A."/>
        </authorList>
    </citation>
    <scope>NUCLEOTIDE SEQUENCE</scope>
    <source>
        <strain evidence="2">1802A</strain>
    </source>
</reference>
<keyword evidence="1" id="KW-0812">Transmembrane</keyword>
<feature type="transmembrane region" description="Helical" evidence="1">
    <location>
        <begin position="107"/>
        <end position="130"/>
    </location>
</feature>
<feature type="transmembrane region" description="Helical" evidence="1">
    <location>
        <begin position="238"/>
        <end position="259"/>
    </location>
</feature>
<sequence>GGSLLETEGFWYFLRRFNCILGIVVILGMFLTTVNKLTLCLLHWLLFCCYIALLWLPKYFTDLFDPSKLFLCAMLVLHVISTGLQSNFFYIIFDLNIPGGTKESPKYLLCHFVGCCLSGCILRGMISFGVDAASSIIDSDTQWSIVFKKIVMSFSVITLISSLLWSYMTFCVLGNPGKEYLVLSAGKVLCLMFAPKLRGVLLRCALGWVLTPLCGIVTSTFIFNMTVRESIRLMCMQYVVYIAVSLLMFVFMYICVLKVPCLQQDEINSVSEDLEGTDVKDGIKQAIDRSNKVGIGLPMVTKVFRDVQPWCLLQSSCCSEWETRNNDKVALFQQCASVYNVIQSGMGRLCNVDGYDERDESPFLYTYKEVTKAKYNLLTLIASLVDMCERLSLCVKEQCKDPCTCQTPGQACCDKCYSCTYMKVEEAMCCLLKDSACIKTEWTKWDCCKDRCVAKCAMKAIVTNMCEKLSNCVKYANKLTEDIRRCSQLSDDLDDSSIDQALELLWTFLTDFLVCLYCYQVVEDWIALFELMDKIQQQCEESIKKFKRDCCKTPKLASCTTTDTEGKCGCQCLLRLVLCCRILHEIQCDVAAKATTKSNCDDIRVPSSAHTRSLFLLASNFNDVSTSKLAFEKSAHSSCTTEGCSCCRYSGRLDCLLAKWLCDMDSSMSDGDSLLRETIELVSYETSSKRDGYISYTPLYLSLLRTCLGASRRSASFASRLCHAKSLATYKGVGSESDCTNVDIKGIPKFCCTCEEPCNAQDDCCCFSKECGECKKVADCSFAILCQLSCLCEGTDLAQLYKCLNNAKCKLEEVGEVLGKACEAKPPEQKSIDSICCKVKPFFCTLFTGKTCTKDAAQKCGCTENNSLCKFPSSSADLADYLLYFCNENHTPGKTGCKCHTVTTAATTECSNESDDATAVCNCRCMGCVFKKFIDALHGPKGTGTENQPCIMQDTNPTCNCGKDGLYKAWSNCCKELCELKEKLCSSDGLRKKMECLLDMVYDVYCLMSDIEMSLECLQDEYFLYTSCLSEICREIDKMFQAELKSICKLKCHLDKNAAVYTSVLRSAESVVDSISSLSSRHQSDVFTLDTMVNGVTNNCNKLGERAQNLYAEHIKCREGLESERLTLVLGAQLNHKAVTRTAKNATEYVLEAINGHMRPFDLIWLVMLVVFLTLSVHSSGDSWIYTASRNIGLLMTVKGVVMSYSYLGLLGTHNRYQGYLINFSMVYGLLLALVVSWICQWYTYNAFQREHTRAIWRWFRVLHPTLMHERNRYFQWFCGIWSLMRADMDYMLNMVFGESIGSFSYNPFGRRFDNSFRLNVTALGFTGICNWPWYEKHILSSILGASMDGNFTELLDYLAFKSTPLSSMTFLFKDKALITDEFPLDLVWTAWGKGIVITLKHCVIYSLLEKAYTRVISMLQSQFDDVEAQNASKVVLDSFSKEVLDSFSKEEQLNISNKAMDVLFGLTRHLSAKQADALSTLFEDYYQQQWAAKLGKFATDGNETYEDENPSFVMPKATRYGLSWVQGLVQAAKPWENSRLLICDMHYGSSKECKIMVSSTANSIKRNLTHVSDYHTGPSFSVFLEGCVSFIRQFASATPKHLKGDTSGKPEGSVAYSVYSIFKTAKKDLAQERFDLHLYFVGDWLRWLGLPATFSDVRKVVNYVSTGSQLDE</sequence>
<keyword evidence="1" id="KW-0472">Membrane</keyword>
<feature type="transmembrane region" description="Helical" evidence="1">
    <location>
        <begin position="68"/>
        <end position="95"/>
    </location>
</feature>
<keyword evidence="1" id="KW-1133">Transmembrane helix</keyword>
<dbReference type="Proteomes" id="UP001195914">
    <property type="component" value="Unassembled WGS sequence"/>
</dbReference>
<accession>A0AAD9G7E7</accession>
<keyword evidence="3" id="KW-1185">Reference proteome</keyword>
<evidence type="ECO:0000313" key="3">
    <source>
        <dbReference type="Proteomes" id="UP001195914"/>
    </source>
</evidence>
<evidence type="ECO:0000313" key="2">
    <source>
        <dbReference type="EMBL" id="KAK1933168.1"/>
    </source>
</evidence>
<feature type="transmembrane region" description="Helical" evidence="1">
    <location>
        <begin position="150"/>
        <end position="173"/>
    </location>
</feature>
<feature type="non-terminal residue" evidence="2">
    <location>
        <position position="1"/>
    </location>
</feature>
<reference evidence="2" key="1">
    <citation type="journal article" date="2014" name="Nucleic Acids Res.">
        <title>The evolutionary dynamics of variant antigen genes in Babesia reveal a history of genomic innovation underlying host-parasite interaction.</title>
        <authorList>
            <person name="Jackson A.P."/>
            <person name="Otto T.D."/>
            <person name="Darby A."/>
            <person name="Ramaprasad A."/>
            <person name="Xia D."/>
            <person name="Echaide I.E."/>
            <person name="Farber M."/>
            <person name="Gahlot S."/>
            <person name="Gamble J."/>
            <person name="Gupta D."/>
            <person name="Gupta Y."/>
            <person name="Jackson L."/>
            <person name="Malandrin L."/>
            <person name="Malas T.B."/>
            <person name="Moussa E."/>
            <person name="Nair M."/>
            <person name="Reid A.J."/>
            <person name="Sanders M."/>
            <person name="Sharma J."/>
            <person name="Tracey A."/>
            <person name="Quail M.A."/>
            <person name="Weir W."/>
            <person name="Wastling J.M."/>
            <person name="Hall N."/>
            <person name="Willadsen P."/>
            <person name="Lingelbach K."/>
            <person name="Shiels B."/>
            <person name="Tait A."/>
            <person name="Berriman M."/>
            <person name="Allred D.R."/>
            <person name="Pain A."/>
        </authorList>
    </citation>
    <scope>NUCLEOTIDE SEQUENCE</scope>
    <source>
        <strain evidence="2">1802A</strain>
    </source>
</reference>
<feature type="transmembrane region" description="Helical" evidence="1">
    <location>
        <begin position="37"/>
        <end position="56"/>
    </location>
</feature>